<comment type="similarity">
    <text evidence="3 4">Belongs to the RlpA family.</text>
</comment>
<dbReference type="GO" id="GO:0000270">
    <property type="term" value="P:peptidoglycan metabolic process"/>
    <property type="evidence" value="ECO:0007669"/>
    <property type="project" value="UniProtKB-UniRule"/>
</dbReference>
<dbReference type="NCBIfam" id="TIGR00413">
    <property type="entry name" value="rlpA"/>
    <property type="match status" value="1"/>
</dbReference>
<dbReference type="Pfam" id="PF03330">
    <property type="entry name" value="DPBB_1"/>
    <property type="match status" value="1"/>
</dbReference>
<dbReference type="InterPro" id="IPR036908">
    <property type="entry name" value="RlpA-like_sf"/>
</dbReference>
<accession>A0A0A8K4P6</accession>
<dbReference type="SUPFAM" id="SSF50685">
    <property type="entry name" value="Barwin-like endoglucanases"/>
    <property type="match status" value="1"/>
</dbReference>
<dbReference type="CDD" id="cd22268">
    <property type="entry name" value="DPBB_RlpA-like"/>
    <property type="match status" value="1"/>
</dbReference>
<name>A0A0A8K4P6_9HYPH</name>
<evidence type="ECO:0000313" key="7">
    <source>
        <dbReference type="EMBL" id="BAQ16979.1"/>
    </source>
</evidence>
<dbReference type="HOGENOM" id="CLU_042923_7_1_5"/>
<dbReference type="GO" id="GO:0008932">
    <property type="term" value="F:lytic endotransglycosylase activity"/>
    <property type="evidence" value="ECO:0007669"/>
    <property type="project" value="UniProtKB-UniRule"/>
</dbReference>
<dbReference type="KEGG" id="mcg:GL4_1523"/>
<dbReference type="Gene3D" id="2.40.40.10">
    <property type="entry name" value="RlpA-like domain"/>
    <property type="match status" value="1"/>
</dbReference>
<dbReference type="InterPro" id="IPR012997">
    <property type="entry name" value="RplA"/>
</dbReference>
<keyword evidence="8" id="KW-1185">Reference proteome</keyword>
<gene>
    <name evidence="3" type="primary">rlpA</name>
    <name evidence="7" type="ORF">GL4_1523</name>
</gene>
<keyword evidence="2 3" id="KW-0961">Cell wall biogenesis/degradation</keyword>
<evidence type="ECO:0000313" key="8">
    <source>
        <dbReference type="Proteomes" id="UP000031643"/>
    </source>
</evidence>
<evidence type="ECO:0000259" key="6">
    <source>
        <dbReference type="Pfam" id="PF03330"/>
    </source>
</evidence>
<dbReference type="EC" id="4.2.2.-" evidence="3"/>
<dbReference type="HAMAP" id="MF_02071">
    <property type="entry name" value="RlpA"/>
    <property type="match status" value="1"/>
</dbReference>
<dbReference type="PANTHER" id="PTHR34183:SF1">
    <property type="entry name" value="ENDOLYTIC PEPTIDOGLYCAN TRANSGLYCOSYLASE RLPA"/>
    <property type="match status" value="1"/>
</dbReference>
<dbReference type="InterPro" id="IPR034718">
    <property type="entry name" value="RlpA"/>
</dbReference>
<evidence type="ECO:0000256" key="3">
    <source>
        <dbReference type="HAMAP-Rule" id="MF_02071"/>
    </source>
</evidence>
<evidence type="ECO:0000256" key="5">
    <source>
        <dbReference type="SAM" id="MobiDB-lite"/>
    </source>
</evidence>
<dbReference type="AlphaFoldDB" id="A0A0A8K4P6"/>
<organism evidence="7 8">
    <name type="scientific">Methyloceanibacter caenitepidi</name>
    <dbReference type="NCBI Taxonomy" id="1384459"/>
    <lineage>
        <taxon>Bacteria</taxon>
        <taxon>Pseudomonadati</taxon>
        <taxon>Pseudomonadota</taxon>
        <taxon>Alphaproteobacteria</taxon>
        <taxon>Hyphomicrobiales</taxon>
        <taxon>Hyphomicrobiaceae</taxon>
        <taxon>Methyloceanibacter</taxon>
    </lineage>
</organism>
<keyword evidence="1 3" id="KW-0456">Lyase</keyword>
<evidence type="ECO:0000256" key="2">
    <source>
        <dbReference type="ARBA" id="ARBA00023316"/>
    </source>
</evidence>
<dbReference type="PANTHER" id="PTHR34183">
    <property type="entry name" value="ENDOLYTIC PEPTIDOGLYCAN TRANSGLYCOSYLASE RLPA"/>
    <property type="match status" value="1"/>
</dbReference>
<dbReference type="Proteomes" id="UP000031643">
    <property type="component" value="Chromosome"/>
</dbReference>
<dbReference type="GO" id="GO:0071555">
    <property type="term" value="P:cell wall organization"/>
    <property type="evidence" value="ECO:0007669"/>
    <property type="project" value="UniProtKB-KW"/>
</dbReference>
<sequence length="155" mass="16371">MLWAAVLAGAVAAVVLALVVLPSEPGQPPAPEQASPPGDVPSQSKPLRKTGKASWYDFSGEETASGEIMDEDDMTAAHRSLPFGTKLRVKNLENGKDVTVRVNDRGPYAKDRIIDVSEEAAERLDMIEDGVAKVRIKKAAPPQEGAASSPAGQPD</sequence>
<feature type="region of interest" description="Disordered" evidence="5">
    <location>
        <begin position="24"/>
        <end position="58"/>
    </location>
</feature>
<proteinExistence type="inferred from homology"/>
<reference evidence="7 8" key="1">
    <citation type="submission" date="2014-09" db="EMBL/GenBank/DDBJ databases">
        <title>Genome sequencing of Methyloceanibacter caenitepidi Gela4.</title>
        <authorList>
            <person name="Takeuchi M."/>
            <person name="Susumu S."/>
            <person name="Kamagata Y."/>
            <person name="Oshima K."/>
            <person name="Hattori M."/>
            <person name="Iwasaki W."/>
        </authorList>
    </citation>
    <scope>NUCLEOTIDE SEQUENCE [LARGE SCALE GENOMIC DNA]</scope>
    <source>
        <strain evidence="7 8">Gela4</strain>
    </source>
</reference>
<dbReference type="EMBL" id="AP014648">
    <property type="protein sequence ID" value="BAQ16979.1"/>
    <property type="molecule type" value="Genomic_DNA"/>
</dbReference>
<evidence type="ECO:0000256" key="4">
    <source>
        <dbReference type="RuleBase" id="RU003495"/>
    </source>
</evidence>
<comment type="function">
    <text evidence="3">Lytic transglycosylase with a strong preference for naked glycan strands that lack stem peptides.</text>
</comment>
<keyword evidence="7" id="KW-0449">Lipoprotein</keyword>
<dbReference type="InterPro" id="IPR009009">
    <property type="entry name" value="RlpA-like_DPBB"/>
</dbReference>
<evidence type="ECO:0000256" key="1">
    <source>
        <dbReference type="ARBA" id="ARBA00023239"/>
    </source>
</evidence>
<feature type="domain" description="RlpA-like protein double-psi beta-barrel" evidence="6">
    <location>
        <begin position="49"/>
        <end position="136"/>
    </location>
</feature>
<protein>
    <recommendedName>
        <fullName evidence="3">Endolytic peptidoglycan transglycosylase RlpA</fullName>
        <ecNumber evidence="3">4.2.2.-</ecNumber>
    </recommendedName>
</protein>